<feature type="transmembrane region" description="Helical" evidence="1">
    <location>
        <begin position="111"/>
        <end position="138"/>
    </location>
</feature>
<reference evidence="2" key="1">
    <citation type="submission" date="2013-03" db="EMBL/GenBank/DDBJ databases">
        <title>Immune-Related transcriptome of Coptotermes formosanus Shiraki workers: the defense mechanism.</title>
        <authorList>
            <person name="Hussain A."/>
            <person name="Li Y.F."/>
            <person name="Wen S.Y."/>
        </authorList>
    </citation>
    <scope>NUCLEOTIDE SEQUENCE</scope>
</reference>
<feature type="transmembrane region" description="Helical" evidence="1">
    <location>
        <begin position="185"/>
        <end position="206"/>
    </location>
</feature>
<feature type="transmembrane region" description="Helical" evidence="1">
    <location>
        <begin position="218"/>
        <end position="241"/>
    </location>
</feature>
<keyword evidence="1" id="KW-0812">Transmembrane</keyword>
<feature type="transmembrane region" description="Helical" evidence="1">
    <location>
        <begin position="150"/>
        <end position="173"/>
    </location>
</feature>
<protein>
    <recommendedName>
        <fullName evidence="3">MARVEL domain-containing protein</fullName>
    </recommendedName>
</protein>
<evidence type="ECO:0008006" key="3">
    <source>
        <dbReference type="Google" id="ProtNLM"/>
    </source>
</evidence>
<evidence type="ECO:0000256" key="1">
    <source>
        <dbReference type="SAM" id="Phobius"/>
    </source>
</evidence>
<keyword evidence="1" id="KW-0472">Membrane</keyword>
<sequence>MGTVPHYADPKVKPAVGSHDCRVQRRPTAFKRIDVQIFLVNFFRMPYKARIAPSGVATVSTVEGRTGRGVRPVKGRRGTLYHPSSILEEKQNGTTTLDDVRVRRRFATSRYFLSPAGVLKLVVIILFLIAGTLFLTLVETCSDAHSWYAWLYPLACLVAFISTAFLYAMFMLGMAEDNPSLWVKLDVAITLTEAAAIVAISIITITENKCSSGLSDTALGPLGLAGAALMAMSSAATYIMWRYRSQEPPPASTTGTDAQQKSRVSVFI</sequence>
<dbReference type="AlphaFoldDB" id="R4UWN8"/>
<name>R4UWN8_COPFO</name>
<keyword evidence="1" id="KW-1133">Transmembrane helix</keyword>
<accession>R4UWN8</accession>
<proteinExistence type="evidence at transcript level"/>
<dbReference type="EMBL" id="KC740897">
    <property type="protein sequence ID" value="AGM32721.1"/>
    <property type="molecule type" value="mRNA"/>
</dbReference>
<organism evidence="2">
    <name type="scientific">Coptotermes formosanus</name>
    <name type="common">Formosan subterranean termite</name>
    <dbReference type="NCBI Taxonomy" id="36987"/>
    <lineage>
        <taxon>Eukaryota</taxon>
        <taxon>Metazoa</taxon>
        <taxon>Ecdysozoa</taxon>
        <taxon>Arthropoda</taxon>
        <taxon>Hexapoda</taxon>
        <taxon>Insecta</taxon>
        <taxon>Pterygota</taxon>
        <taxon>Neoptera</taxon>
        <taxon>Polyneoptera</taxon>
        <taxon>Dictyoptera</taxon>
        <taxon>Blattodea</taxon>
        <taxon>Blattoidea</taxon>
        <taxon>Termitoidae</taxon>
        <taxon>Rhinotermitidae</taxon>
        <taxon>Coptotermes</taxon>
    </lineage>
</organism>
<evidence type="ECO:0000313" key="2">
    <source>
        <dbReference type="EMBL" id="AGM32721.1"/>
    </source>
</evidence>